<feature type="compositionally biased region" description="Low complexity" evidence="2">
    <location>
        <begin position="1600"/>
        <end position="1618"/>
    </location>
</feature>
<feature type="region of interest" description="Disordered" evidence="2">
    <location>
        <begin position="1590"/>
        <end position="1626"/>
    </location>
</feature>
<comment type="caution">
    <text evidence="4">The sequence shown here is derived from an EMBL/GenBank/DDBJ whole genome shotgun (WGS) entry which is preliminary data.</text>
</comment>
<dbReference type="InterPro" id="IPR000409">
    <property type="entry name" value="BEACH_dom"/>
</dbReference>
<keyword evidence="5" id="KW-1185">Reference proteome</keyword>
<evidence type="ECO:0000313" key="4">
    <source>
        <dbReference type="EMBL" id="KAK8860340.1"/>
    </source>
</evidence>
<name>A0ABR2IDW1_9EUKA</name>
<evidence type="ECO:0000313" key="5">
    <source>
        <dbReference type="Proteomes" id="UP001470230"/>
    </source>
</evidence>
<sequence length="2382" mass="275578">MDSKVAFGSHSHVVQPVTLLLKECQNLNEKYRNSQDSNIQILLSYLPLIDSAKLDNLLSDVQASNFKTLLKQNGYDINLINSSLFQKYSFSSENADIQTVLIFLYCILTFIIPSIDQNFNTFLSLLHKTIPSHLTVVRNFCFELVLSNILSAPNQHDFYEVALNYILDITSIAPTSFPILITLFKLVAKTGTKTEISLSRKVIAHMFECDFSCIQDVEVSSLVEPLLDDIMNFDRNSLLVLGSGTRKGKVSINTMQIIHNLYKKFISFVERNSTAEPLIELNKNTVFKLPGPTKIPQHNYQIYNKPEFKFVAPNLDSVSVTEKFPSVISDKVNQLSDIISDFLSNASNEIFLDFLGQFPIFLQQKKNFIDILCVLLKISEKLIKPQSIRTFLHILSQTQLFSPLQTVFEPENFDQRINYLRDQIFNLIISIDPSQVSILFILSQQYPFLLNEHFLRILRQIESYPLSIFTNESNRSIFASSMLDIQSSNRPDLELVRSTNFCFISNILKNPSISNSLFSSSQFVSSFLQFALEPGLLDFTMNTFTKSMAHLNSDYYKELKMSSIITFLQNIMSSCTSKFRNPNYQRLYQKISNSIILSMRYNNNIVQHFYILLNSFLDYMKASPSVENVIKCLNFIQVNMMSFASWELSPHQYSMIFSSVRYICTDEPDDRIVTSLFSILQKSSFTTPNANNFLIHCPSVLPLILAIHGKSKKNIDILKIFLELCKYSRQNCVAMHEGYIDHLLIQYLIQNEDRCYVNFRDKAIEFYFERKNSLNLILELLQLIILSKATFSTAFSLSTLLGSADDEILYNFVSNLLLNGMNVDQMFTNLPLDSNMPSIQVNGVDWNSLKNMFTINFKLNFDEAISKNCKISYTIFEVTDDVNRFVISLKNGAISASFITPISTSTTFLFRNIFVSDWSQFSIISSPAKDKHKFYNFINKERMPDSTLDPIVFGKGPVVIRIGGSDFKYYSQMKHPCFGKMLGFSFYPNCLNDDDISLLADSPESFKQRPLFSTNDIQSEANKVIRYNSITMTLLPVFHRVMHILDFFCEPLLFERIITLKNLSYGLDFLYYSFIKHPEIQPFFNHVSQLAEIVSKNPKYSIYLSLYRFMDIIECQDLYNQWFEKLILNISVWGNSDKLFNIIRHWENDFSVNKSLFLEKNFFSSLLSQFVTLPQDDSKKQTETTKLFYHFLLKLAHLKFTKQNFDVLLHCIFECRSMSIMKDLIDILFAVSNYEDVIQNIDEETLSLLHRVFKVKDTDILVKMVLCIHNLRVRIPNYSMMSISYFFLDFNDIVSFIDQLLDKLNNYPKLLSLLTILCIHTHKCDDLVMKIDSNIKSDKPTLFSIIDDDYWYVWPIILILNVSFTSCDIVTKLIATCLSLTNGSDQIDQVFAMMFRMSFFIPRYDMIGELLKKLYAFYEETKAPIPETVVEYFFIFFFIHIPQELHSSPLLDLIDKSPYPKMRKPRSSSIIYNKINIFELEELLNDEFLKFDPQCRISLDNNGKVSNTYYYEIYQTFKTQRKSKFDKRLMEYFIERDKIDQQTQAQMAQNLTSTMDSFKVSAINDIVKTLVKIQKGVLLLITKSKEIVNNSSAPRKRTTRSSTVISRSPPSISQQQQQKELKKSSSFFSKDEENNYKLKSSSSTPKIPSFQPLISSSSSSQQQQQQQKITIVRANIFCSCFCPFRIRIKQSNSNEIISQPPIIDPQKIPGTLIRTFFSVIVNLDKRIKYMLCVYNDKFVFYNKNHCKIIPFEKVMFLFDRKFANNNGYELYLYNRKSYLFILQNSEFNELTSVFKTIHFNEAKMILLPSDSIDLSEITSQWMIGNISNFEYLMELNLYSDHSFKNELIYPVMPPIVSDLNDLKSNPNFLLFDRNSFRRVSLTPVINLKEVFVDQLLVQPEFFFDPSIVSNCSLPTWAKTKFEFVYLSRKKLESYDISQFIDYAFGVKINSSPSSKNSSNGEKRKLFKKEHPKRIEKFEQPKTNRFPTGKFIDAALAGLYPSRDGSLNLGFSIIFRNPRIFRKLELTEGLAQMKYNSQGIKLDNEDLIFFYSQHHIYAYSRIRYSVLLFNVTTSVLSIPLYTELPLFAGLDDTIIFCRDECLLCIMPLENVIQQIQHQQQQQQIQQQQIQQQQIQQQIQQQKQDDSHLHTTASGPISLNSLNNHDLNSQPSFSLPSRSPLLDQQFADDVSRSSANDIVVNDSNQAQNSSVLKTAPYSKFWFAEAKITALAASNVFKIVAFSTIDGFIHVHDLVTTKEISRINLNYEVKQIVITLNWGFVVASSEEMITILSPNGEQIKSFRAPFVIDKIFTCSIKAGFDYISFSTFENQVGYFEAMYPESWTDLKKCDSSVIRITYDNLHRTFVIIEEGGDISLIPINISVSI</sequence>
<feature type="coiled-coil region" evidence="1">
    <location>
        <begin position="2107"/>
        <end position="2143"/>
    </location>
</feature>
<evidence type="ECO:0000256" key="1">
    <source>
        <dbReference type="SAM" id="Coils"/>
    </source>
</evidence>
<dbReference type="SUPFAM" id="SSF50978">
    <property type="entry name" value="WD40 repeat-like"/>
    <property type="match status" value="1"/>
</dbReference>
<dbReference type="SMART" id="SM01026">
    <property type="entry name" value="Beach"/>
    <property type="match status" value="1"/>
</dbReference>
<dbReference type="InterPro" id="IPR036372">
    <property type="entry name" value="BEACH_dom_sf"/>
</dbReference>
<dbReference type="Gene3D" id="1.10.1540.10">
    <property type="entry name" value="BEACH domain"/>
    <property type="match status" value="2"/>
</dbReference>
<proteinExistence type="predicted"/>
<dbReference type="Pfam" id="PF02138">
    <property type="entry name" value="Beach"/>
    <property type="match status" value="1"/>
</dbReference>
<evidence type="ECO:0000259" key="3">
    <source>
        <dbReference type="SMART" id="SM01026"/>
    </source>
</evidence>
<gene>
    <name evidence="4" type="ORF">M9Y10_012004</name>
</gene>
<keyword evidence="1" id="KW-0175">Coiled coil</keyword>
<dbReference type="EMBL" id="JAPFFF010000018">
    <property type="protein sequence ID" value="KAK8860340.1"/>
    <property type="molecule type" value="Genomic_DNA"/>
</dbReference>
<dbReference type="PANTHER" id="PTHR13743">
    <property type="entry name" value="BEIGE/BEACH-RELATED"/>
    <property type="match status" value="1"/>
</dbReference>
<accession>A0ABR2IDW1</accession>
<dbReference type="InterPro" id="IPR036322">
    <property type="entry name" value="WD40_repeat_dom_sf"/>
</dbReference>
<dbReference type="SUPFAM" id="SSF81837">
    <property type="entry name" value="BEACH domain"/>
    <property type="match status" value="1"/>
</dbReference>
<dbReference type="Proteomes" id="UP001470230">
    <property type="component" value="Unassembled WGS sequence"/>
</dbReference>
<dbReference type="PANTHER" id="PTHR13743:SF112">
    <property type="entry name" value="BEACH DOMAIN-CONTAINING PROTEIN"/>
    <property type="match status" value="1"/>
</dbReference>
<protein>
    <recommendedName>
        <fullName evidence="3">BEACH domain-containing protein</fullName>
    </recommendedName>
</protein>
<evidence type="ECO:0000256" key="2">
    <source>
        <dbReference type="SAM" id="MobiDB-lite"/>
    </source>
</evidence>
<reference evidence="4 5" key="1">
    <citation type="submission" date="2024-04" db="EMBL/GenBank/DDBJ databases">
        <title>Tritrichomonas musculus Genome.</title>
        <authorList>
            <person name="Alves-Ferreira E."/>
            <person name="Grigg M."/>
            <person name="Lorenzi H."/>
            <person name="Galac M."/>
        </authorList>
    </citation>
    <scope>NUCLEOTIDE SEQUENCE [LARGE SCALE GENOMIC DNA]</scope>
    <source>
        <strain evidence="4 5">EAF2021</strain>
    </source>
</reference>
<organism evidence="4 5">
    <name type="scientific">Tritrichomonas musculus</name>
    <dbReference type="NCBI Taxonomy" id="1915356"/>
    <lineage>
        <taxon>Eukaryota</taxon>
        <taxon>Metamonada</taxon>
        <taxon>Parabasalia</taxon>
        <taxon>Tritrichomonadida</taxon>
        <taxon>Tritrichomonadidae</taxon>
        <taxon>Tritrichomonas</taxon>
    </lineage>
</organism>
<dbReference type="InterPro" id="IPR050865">
    <property type="entry name" value="BEACH_Domain"/>
</dbReference>
<feature type="domain" description="BEACH" evidence="3">
    <location>
        <begin position="1818"/>
        <end position="1973"/>
    </location>
</feature>